<protein>
    <recommendedName>
        <fullName evidence="5">SH3 domain-binding protein 2</fullName>
    </recommendedName>
</protein>
<sequence>MDLCVKGKKPVSVKMCLKQRYIVNMTTVESSWLIPMKAIGAQNLLTMPGGVTMSGYLHKKGGSQFYLMKWPLRFIIIHEGCVYYFKSSTSATPQGAFSLNGYNRVMRATEETTCNNVFPFKVVHFSKHQRTWYFSAASEDERRKWMRQLRREIDFYNEKKDIHITSDVDTDAEGFYGSIERPLNIIHTTEYPDEVYVDEDDSEEEPYETPDESPSSSGHPPVPPPSYPPPPVPAPSPHVTKVNTQSPKFPLIPLPPNKPPPSLFPKTSPPPIQNHNVLPKTILPRSSGGSRGPPPIPIKPDNVKWSTVPSCLNRDNRTGPLTHSSNTLHVCSDLGKVMRSMNFKPAALGNAAAPAPPNLSTKPKPVTSLQPLPPRPKPKPSSSPLQRYSPDGQSFRSSLEEVPAPLRMKGMPQEVDLDSDEDYEHVPLPDSVFIDTTETSNVERLFKENYTIPEDGVYCIRNSGTKTTKVLVVWDISVDKARNYRIFEENSKFFLEMDVTFPSLESLVEHYYSHPLPKHGSLRLQRPYGYDPPR</sequence>
<dbReference type="SMART" id="SM00233">
    <property type="entry name" value="PH"/>
    <property type="match status" value="1"/>
</dbReference>
<feature type="compositionally biased region" description="Acidic residues" evidence="7">
    <location>
        <begin position="198"/>
        <end position="211"/>
    </location>
</feature>
<dbReference type="RefSeq" id="XP_028835743.1">
    <property type="nucleotide sequence ID" value="XM_028979910.1"/>
</dbReference>
<dbReference type="InterPro" id="IPR035848">
    <property type="entry name" value="SH3BP2"/>
</dbReference>
<keyword evidence="3" id="KW-0729">SH3-binding</keyword>
<feature type="domain" description="SH2" evidence="8">
    <location>
        <begin position="423"/>
        <end position="528"/>
    </location>
</feature>
<accession>A0AAY4CJQ7</accession>
<dbReference type="InterPro" id="IPR000980">
    <property type="entry name" value="SH2"/>
</dbReference>
<evidence type="ECO:0000256" key="3">
    <source>
        <dbReference type="ARBA" id="ARBA00023036"/>
    </source>
</evidence>
<dbReference type="PANTHER" id="PTHR15126:SF4">
    <property type="entry name" value="SH3 DOMAIN-BINDING PROTEIN 2"/>
    <property type="match status" value="1"/>
</dbReference>
<feature type="compositionally biased region" description="Pro residues" evidence="7">
    <location>
        <begin position="371"/>
        <end position="381"/>
    </location>
</feature>
<feature type="region of interest" description="Disordered" evidence="7">
    <location>
        <begin position="198"/>
        <end position="304"/>
    </location>
</feature>
<dbReference type="Proteomes" id="UP000694580">
    <property type="component" value="Chromosome 5"/>
</dbReference>
<keyword evidence="1" id="KW-0597">Phosphoprotein</keyword>
<dbReference type="PROSITE" id="PS50001">
    <property type="entry name" value="SH2"/>
    <property type="match status" value="1"/>
</dbReference>
<organism evidence="10 11">
    <name type="scientific">Denticeps clupeoides</name>
    <name type="common">denticle herring</name>
    <dbReference type="NCBI Taxonomy" id="299321"/>
    <lineage>
        <taxon>Eukaryota</taxon>
        <taxon>Metazoa</taxon>
        <taxon>Chordata</taxon>
        <taxon>Craniata</taxon>
        <taxon>Vertebrata</taxon>
        <taxon>Euteleostomi</taxon>
        <taxon>Actinopterygii</taxon>
        <taxon>Neopterygii</taxon>
        <taxon>Teleostei</taxon>
        <taxon>Clupei</taxon>
        <taxon>Clupeiformes</taxon>
        <taxon>Denticipitoidei</taxon>
        <taxon>Denticipitidae</taxon>
        <taxon>Denticeps</taxon>
    </lineage>
</organism>
<evidence type="ECO:0000259" key="9">
    <source>
        <dbReference type="PROSITE" id="PS50003"/>
    </source>
</evidence>
<feature type="domain" description="PH" evidence="9">
    <location>
        <begin position="50"/>
        <end position="154"/>
    </location>
</feature>
<reference evidence="10" key="3">
    <citation type="submission" date="2025-09" db="UniProtKB">
        <authorList>
            <consortium name="Ensembl"/>
        </authorList>
    </citation>
    <scope>IDENTIFICATION</scope>
</reference>
<dbReference type="SMART" id="SM00252">
    <property type="entry name" value="SH2"/>
    <property type="match status" value="1"/>
</dbReference>
<evidence type="ECO:0000256" key="1">
    <source>
        <dbReference type="ARBA" id="ARBA00022553"/>
    </source>
</evidence>
<evidence type="ECO:0000256" key="7">
    <source>
        <dbReference type="SAM" id="MobiDB-lite"/>
    </source>
</evidence>
<dbReference type="InterPro" id="IPR011993">
    <property type="entry name" value="PH-like_dom_sf"/>
</dbReference>
<dbReference type="GO" id="GO:0017124">
    <property type="term" value="F:SH3 domain binding"/>
    <property type="evidence" value="ECO:0007669"/>
    <property type="project" value="UniProtKB-KW"/>
</dbReference>
<evidence type="ECO:0000313" key="11">
    <source>
        <dbReference type="Proteomes" id="UP000694580"/>
    </source>
</evidence>
<name>A0AAY4CJQ7_9TELE</name>
<reference evidence="10 11" key="1">
    <citation type="submission" date="2020-06" db="EMBL/GenBank/DDBJ databases">
        <authorList>
            <consortium name="Wellcome Sanger Institute Data Sharing"/>
        </authorList>
    </citation>
    <scope>NUCLEOTIDE SEQUENCE [LARGE SCALE GENOMIC DNA]</scope>
</reference>
<dbReference type="Gene3D" id="3.30.505.10">
    <property type="entry name" value="SH2 domain"/>
    <property type="match status" value="1"/>
</dbReference>
<dbReference type="CDD" id="cd13308">
    <property type="entry name" value="PH_3BP2"/>
    <property type="match status" value="1"/>
</dbReference>
<keyword evidence="2 6" id="KW-0727">SH2 domain</keyword>
<dbReference type="GeneTree" id="ENSGT00390000002216"/>
<feature type="compositionally biased region" description="Pro residues" evidence="7">
    <location>
        <begin position="220"/>
        <end position="236"/>
    </location>
</feature>
<dbReference type="Ensembl" id="ENSDCDT00010040682.1">
    <property type="protein sequence ID" value="ENSDCDP00010032796.1"/>
    <property type="gene ID" value="ENSDCDG00010020989.1"/>
</dbReference>
<reference evidence="10" key="2">
    <citation type="submission" date="2025-08" db="UniProtKB">
        <authorList>
            <consortium name="Ensembl"/>
        </authorList>
    </citation>
    <scope>IDENTIFICATION</scope>
</reference>
<evidence type="ECO:0000313" key="10">
    <source>
        <dbReference type="Ensembl" id="ENSDCDP00010032796.1"/>
    </source>
</evidence>
<evidence type="ECO:0000256" key="6">
    <source>
        <dbReference type="PROSITE-ProRule" id="PRU00191"/>
    </source>
</evidence>
<dbReference type="PROSITE" id="PS50003">
    <property type="entry name" value="PH_DOMAIN"/>
    <property type="match status" value="1"/>
</dbReference>
<dbReference type="InterPro" id="IPR036860">
    <property type="entry name" value="SH2_dom_sf"/>
</dbReference>
<comment type="function">
    <text evidence="4">Binds differentially to the SH3 domains of certain proteins of signal transduction pathways. Binds to phosphatidylinositols; linking the hemopoietic tyrosine kinase fes to the cytoplasmic membrane in a phosphorylation dependent mechanism.</text>
</comment>
<dbReference type="GO" id="GO:0007165">
    <property type="term" value="P:signal transduction"/>
    <property type="evidence" value="ECO:0007669"/>
    <property type="project" value="InterPro"/>
</dbReference>
<proteinExistence type="predicted"/>
<evidence type="ECO:0000259" key="8">
    <source>
        <dbReference type="PROSITE" id="PS50001"/>
    </source>
</evidence>
<feature type="compositionally biased region" description="Pro residues" evidence="7">
    <location>
        <begin position="250"/>
        <end position="272"/>
    </location>
</feature>
<dbReference type="InterPro" id="IPR001849">
    <property type="entry name" value="PH_domain"/>
</dbReference>
<dbReference type="AlphaFoldDB" id="A0AAY4CJQ7"/>
<feature type="region of interest" description="Disordered" evidence="7">
    <location>
        <begin position="352"/>
        <end position="405"/>
    </location>
</feature>
<gene>
    <name evidence="10" type="primary">SH3BP2</name>
</gene>
<evidence type="ECO:0000256" key="5">
    <source>
        <dbReference type="ARBA" id="ARBA00070257"/>
    </source>
</evidence>
<evidence type="ECO:0000256" key="2">
    <source>
        <dbReference type="ARBA" id="ARBA00022999"/>
    </source>
</evidence>
<evidence type="ECO:0000256" key="4">
    <source>
        <dbReference type="ARBA" id="ARBA00056733"/>
    </source>
</evidence>
<dbReference type="GeneID" id="114790132"/>
<dbReference type="SUPFAM" id="SSF55550">
    <property type="entry name" value="SH2 domain"/>
    <property type="match status" value="1"/>
</dbReference>
<dbReference type="FunFam" id="2.30.29.30:FF:000147">
    <property type="entry name" value="SH3 domain-binding protein 2 isoform X2"/>
    <property type="match status" value="1"/>
</dbReference>
<dbReference type="FunFam" id="3.30.505.10:FF:000043">
    <property type="entry name" value="SH3 domain binding protein 2"/>
    <property type="match status" value="1"/>
</dbReference>
<dbReference type="PANTHER" id="PTHR15126">
    <property type="entry name" value="SH3-BINDING"/>
    <property type="match status" value="1"/>
</dbReference>
<dbReference type="Pfam" id="PF00017">
    <property type="entry name" value="SH2"/>
    <property type="match status" value="1"/>
</dbReference>
<dbReference type="Pfam" id="PF00169">
    <property type="entry name" value="PH"/>
    <property type="match status" value="1"/>
</dbReference>
<keyword evidence="11" id="KW-1185">Reference proteome</keyword>
<dbReference type="SUPFAM" id="SSF50729">
    <property type="entry name" value="PH domain-like"/>
    <property type="match status" value="1"/>
</dbReference>
<dbReference type="Gene3D" id="2.30.29.30">
    <property type="entry name" value="Pleckstrin-homology domain (PH domain)/Phosphotyrosine-binding domain (PTB)"/>
    <property type="match status" value="1"/>
</dbReference>